<keyword evidence="4" id="KW-0547">Nucleotide-binding</keyword>
<reference evidence="7 8" key="1">
    <citation type="submission" date="2019-04" db="EMBL/GenBank/DDBJ databases">
        <title>Azoarcus nasutitermitis sp. nov. isolated from termite nest.</title>
        <authorList>
            <person name="Lin S.-Y."/>
            <person name="Hameed A."/>
            <person name="Hsu Y.-H."/>
            <person name="Young C.-C."/>
        </authorList>
    </citation>
    <scope>NUCLEOTIDE SEQUENCE [LARGE SCALE GENOMIC DNA]</scope>
    <source>
        <strain evidence="7 8">CC-YHH838</strain>
    </source>
</reference>
<proteinExistence type="inferred from homology"/>
<accession>A0A4S4B278</accession>
<dbReference type="InterPro" id="IPR050166">
    <property type="entry name" value="ABC_transporter_ATP-bind"/>
</dbReference>
<dbReference type="InterPro" id="IPR027417">
    <property type="entry name" value="P-loop_NTPase"/>
</dbReference>
<evidence type="ECO:0000256" key="5">
    <source>
        <dbReference type="ARBA" id="ARBA00022840"/>
    </source>
</evidence>
<dbReference type="InterPro" id="IPR017871">
    <property type="entry name" value="ABC_transporter-like_CS"/>
</dbReference>
<evidence type="ECO:0000256" key="1">
    <source>
        <dbReference type="ARBA" id="ARBA00005417"/>
    </source>
</evidence>
<organism evidence="7 8">
    <name type="scientific">Pseudothauera nasutitermitis</name>
    <dbReference type="NCBI Taxonomy" id="2565930"/>
    <lineage>
        <taxon>Bacteria</taxon>
        <taxon>Pseudomonadati</taxon>
        <taxon>Pseudomonadota</taxon>
        <taxon>Betaproteobacteria</taxon>
        <taxon>Rhodocyclales</taxon>
        <taxon>Zoogloeaceae</taxon>
        <taxon>Pseudothauera</taxon>
    </lineage>
</organism>
<dbReference type="Pfam" id="PF00005">
    <property type="entry name" value="ABC_tran"/>
    <property type="match status" value="1"/>
</dbReference>
<dbReference type="PANTHER" id="PTHR42788">
    <property type="entry name" value="TAURINE IMPORT ATP-BINDING PROTEIN-RELATED"/>
    <property type="match status" value="1"/>
</dbReference>
<dbReference type="EMBL" id="SSOC01000002">
    <property type="protein sequence ID" value="THF66589.1"/>
    <property type="molecule type" value="Genomic_DNA"/>
</dbReference>
<dbReference type="AlphaFoldDB" id="A0A4S4B278"/>
<dbReference type="OrthoDB" id="8683598at2"/>
<evidence type="ECO:0000313" key="7">
    <source>
        <dbReference type="EMBL" id="THF66589.1"/>
    </source>
</evidence>
<dbReference type="SUPFAM" id="SSF52540">
    <property type="entry name" value="P-loop containing nucleoside triphosphate hydrolases"/>
    <property type="match status" value="1"/>
</dbReference>
<keyword evidence="5 7" id="KW-0067">ATP-binding</keyword>
<comment type="similarity">
    <text evidence="1">Belongs to the ABC transporter superfamily.</text>
</comment>
<dbReference type="PROSITE" id="PS00211">
    <property type="entry name" value="ABC_TRANSPORTER_1"/>
    <property type="match status" value="1"/>
</dbReference>
<dbReference type="PANTHER" id="PTHR42788:SF13">
    <property type="entry name" value="ALIPHATIC SULFONATES IMPORT ATP-BINDING PROTEIN SSUB"/>
    <property type="match status" value="1"/>
</dbReference>
<dbReference type="SMART" id="SM00382">
    <property type="entry name" value="AAA"/>
    <property type="match status" value="1"/>
</dbReference>
<gene>
    <name evidence="7" type="ORF">E6C76_07115</name>
</gene>
<keyword evidence="3" id="KW-1003">Cell membrane</keyword>
<protein>
    <submittedName>
        <fullName evidence="7">ABC transporter ATP-binding protein</fullName>
    </submittedName>
</protein>
<evidence type="ECO:0000256" key="2">
    <source>
        <dbReference type="ARBA" id="ARBA00022448"/>
    </source>
</evidence>
<dbReference type="GO" id="GO:0016887">
    <property type="term" value="F:ATP hydrolysis activity"/>
    <property type="evidence" value="ECO:0007669"/>
    <property type="project" value="InterPro"/>
</dbReference>
<comment type="caution">
    <text evidence="7">The sequence shown here is derived from an EMBL/GenBank/DDBJ whole genome shotgun (WGS) entry which is preliminary data.</text>
</comment>
<evidence type="ECO:0000313" key="8">
    <source>
        <dbReference type="Proteomes" id="UP000308430"/>
    </source>
</evidence>
<dbReference type="CDD" id="cd03293">
    <property type="entry name" value="ABC_NrtD_SsuB_transporters"/>
    <property type="match status" value="1"/>
</dbReference>
<dbReference type="Proteomes" id="UP000308430">
    <property type="component" value="Unassembled WGS sequence"/>
</dbReference>
<dbReference type="RefSeq" id="WP_136347530.1">
    <property type="nucleotide sequence ID" value="NZ_SSOC01000002.1"/>
</dbReference>
<keyword evidence="3" id="KW-0472">Membrane</keyword>
<dbReference type="Gene3D" id="3.40.50.300">
    <property type="entry name" value="P-loop containing nucleotide triphosphate hydrolases"/>
    <property type="match status" value="1"/>
</dbReference>
<keyword evidence="2" id="KW-0813">Transport</keyword>
<keyword evidence="8" id="KW-1185">Reference proteome</keyword>
<name>A0A4S4B278_9RHOO</name>
<feature type="domain" description="ABC transporter" evidence="6">
    <location>
        <begin position="23"/>
        <end position="253"/>
    </location>
</feature>
<evidence type="ECO:0000256" key="3">
    <source>
        <dbReference type="ARBA" id="ARBA00022475"/>
    </source>
</evidence>
<evidence type="ECO:0000256" key="4">
    <source>
        <dbReference type="ARBA" id="ARBA00022741"/>
    </source>
</evidence>
<dbReference type="InterPro" id="IPR003439">
    <property type="entry name" value="ABC_transporter-like_ATP-bd"/>
</dbReference>
<dbReference type="InterPro" id="IPR003593">
    <property type="entry name" value="AAA+_ATPase"/>
</dbReference>
<dbReference type="PROSITE" id="PS50893">
    <property type="entry name" value="ABC_TRANSPORTER_2"/>
    <property type="match status" value="1"/>
</dbReference>
<sequence length="268" mass="28953">MTATLLAGRPAAADAGAATAPTLRVKELSKSYAGADGAAVHALEHITLDFPAGSVTSIVGASGCGKSTLLKIIAGLEQGDAGEVALGEERLAGARLNRGIVFQDHRLLPWMTVEQNVELALHRVEPAARRAIVDEKLELVGLRAFRTAYPHQLSGGMAQRVAIARALAHRPSVLLLDEPFGALDAMTRLQLQDELLRIRQSERITTILVTHDIEEALYLGDRIAVLTNRPGRLAALLDVDLPRPRGRGDPAFAAMRLSLYERFFHVEK</sequence>
<dbReference type="GO" id="GO:0005524">
    <property type="term" value="F:ATP binding"/>
    <property type="evidence" value="ECO:0007669"/>
    <property type="project" value="UniProtKB-KW"/>
</dbReference>
<evidence type="ECO:0000259" key="6">
    <source>
        <dbReference type="PROSITE" id="PS50893"/>
    </source>
</evidence>